<feature type="region of interest" description="Disordered" evidence="1">
    <location>
        <begin position="1"/>
        <end position="84"/>
    </location>
</feature>
<dbReference type="Pfam" id="PF01348">
    <property type="entry name" value="Intron_maturas2"/>
    <property type="match status" value="1"/>
</dbReference>
<organism evidence="3">
    <name type="scientific">Ostreobium quekettii</name>
    <dbReference type="NCBI Taxonomy" id="121088"/>
    <lineage>
        <taxon>Eukaryota</taxon>
        <taxon>Viridiplantae</taxon>
        <taxon>Chlorophyta</taxon>
        <taxon>core chlorophytes</taxon>
        <taxon>Ulvophyceae</taxon>
        <taxon>TCBD clade</taxon>
        <taxon>Bryopsidales</taxon>
        <taxon>Ostreobineae</taxon>
        <taxon>Ostreobiaceae</taxon>
        <taxon>Ostreobium</taxon>
    </lineage>
</organism>
<feature type="domain" description="Reverse transcriptase" evidence="2">
    <location>
        <begin position="211"/>
        <end position="506"/>
    </location>
</feature>
<dbReference type="EMBL" id="MN514984">
    <property type="protein sequence ID" value="QGQ61981.1"/>
    <property type="molecule type" value="Genomic_DNA"/>
</dbReference>
<dbReference type="InterPro" id="IPR000477">
    <property type="entry name" value="RT_dom"/>
</dbReference>
<dbReference type="GO" id="GO:0005739">
    <property type="term" value="C:mitochondrion"/>
    <property type="evidence" value="ECO:0007669"/>
    <property type="project" value="UniProtKB-ARBA"/>
</dbReference>
<evidence type="ECO:0000256" key="1">
    <source>
        <dbReference type="SAM" id="MobiDB-lite"/>
    </source>
</evidence>
<keyword evidence="3" id="KW-0496">Mitochondrion</keyword>
<dbReference type="PANTHER" id="PTHR34047">
    <property type="entry name" value="NUCLEAR INTRON MATURASE 1, MITOCHONDRIAL-RELATED"/>
    <property type="match status" value="1"/>
</dbReference>
<dbReference type="InterPro" id="IPR051083">
    <property type="entry name" value="GrpII_Intron_Splice-Mob/Def"/>
</dbReference>
<feature type="region of interest" description="Disordered" evidence="1">
    <location>
        <begin position="101"/>
        <end position="124"/>
    </location>
</feature>
<feature type="compositionally biased region" description="Polar residues" evidence="1">
    <location>
        <begin position="1"/>
        <end position="13"/>
    </location>
</feature>
<evidence type="ECO:0000259" key="2">
    <source>
        <dbReference type="PROSITE" id="PS50878"/>
    </source>
</evidence>
<feature type="compositionally biased region" description="Polar residues" evidence="1">
    <location>
        <begin position="60"/>
        <end position="77"/>
    </location>
</feature>
<dbReference type="PROSITE" id="PS50878">
    <property type="entry name" value="RT_POL"/>
    <property type="match status" value="1"/>
</dbReference>
<dbReference type="AlphaFoldDB" id="A0A650BYA3"/>
<sequence>MINSSAIRYSITSAKKGGSEGEEAHAELLRDKPSENNSNEEQKTLNDLNGRHTTKRATKGSPQWSSKNPKTDLTSFTDTEDRGISKNEVGDRSVISNVMDTSDQDSSVESEVHSMEWSHERTVDGNELPRKVAENLPLEREGNLDVYNEVNANKDLSMQGIQYKNPGKVSYEDIYNLDNLKAGYAKLKTNVAAGIDGRTKSDLTEKGLMKLSKQLRKQTYKPKPAKRIMIPKPDGGLRPLSMACAVDKVVQSTLKLLIEPQVEPRFRESSHGFRPGKSCHTALREIRLKWTSMTWLIPIDIKKYFDKIHHDLLLEVMGPVLPTRSLQDLINKLLKAGYVDVYNLSDRTKYNLEGVPQGSIISPLCANMFLHQLDCFVEDELIPRYTEGDMRPMRKEYNQRGKMSNMDKEILKEYPELINAIQNIKHRRWIESNEPSRVTDYDGYKRVKYIRYADDILIGVVGSLALAKEIRAAIQEFLKEKLFLEIHDSPIIHAKTDQAHFIGTHIIYRDKSKIITEDVDKISNIKRIKLQPITRAQLYIPIQALLKRARDRGYAKENAQGLLRATAHSSLSASEDRHIVNHYSAVIRGLVNFYSFANKRSSLWKVISIYRKSCALTLAKKHKIRSAVGAFNKFGPNLRITEKGKPVASLEYPDSLKTIGKFNIRSRSSDLAILEEPFDGKVWVKRTDPEQLKEKCELCGSDESLELHHLRPVQ</sequence>
<feature type="compositionally biased region" description="Basic and acidic residues" evidence="1">
    <location>
        <begin position="110"/>
        <end position="124"/>
    </location>
</feature>
<dbReference type="RefSeq" id="YP_009720769.1">
    <property type="nucleotide sequence ID" value="NC_045361.1"/>
</dbReference>
<dbReference type="Pfam" id="PF00078">
    <property type="entry name" value="RVT_1"/>
    <property type="match status" value="1"/>
</dbReference>
<protein>
    <recommendedName>
        <fullName evidence="2">Reverse transcriptase domain-containing protein</fullName>
    </recommendedName>
</protein>
<dbReference type="InterPro" id="IPR024937">
    <property type="entry name" value="Domain_X"/>
</dbReference>
<proteinExistence type="predicted"/>
<reference evidence="3" key="1">
    <citation type="journal article" date="2019" name="PeerJ">
        <title>The inflated mitochondrial genomes of siphonous green algae reflect processes driving expansion of noncoding DNA and proliferation of introns.</title>
        <authorList>
            <person name="Repetti S.I."/>
            <person name="Jackson C.J."/>
            <person name="Judd L.M."/>
            <person name="Wick R.R."/>
            <person name="Holt K.E."/>
            <person name="Verbruggen H."/>
        </authorList>
    </citation>
    <scope>NUCLEOTIDE SEQUENCE</scope>
    <source>
        <strain evidence="3">SAG6.99</strain>
    </source>
</reference>
<dbReference type="GeneID" id="42903358"/>
<dbReference type="SUPFAM" id="SSF56672">
    <property type="entry name" value="DNA/RNA polymerases"/>
    <property type="match status" value="1"/>
</dbReference>
<dbReference type="InterPro" id="IPR043502">
    <property type="entry name" value="DNA/RNA_pol_sf"/>
</dbReference>
<gene>
    <name evidence="3" type="primary">orf747</name>
</gene>
<accession>A0A650BYA3</accession>
<dbReference type="PANTHER" id="PTHR34047:SF2">
    <property type="entry name" value="NUCLEAR INTRON MATURASE 1, MITOCHONDRIAL"/>
    <property type="match status" value="1"/>
</dbReference>
<feature type="compositionally biased region" description="Basic and acidic residues" evidence="1">
    <location>
        <begin position="17"/>
        <end position="44"/>
    </location>
</feature>
<evidence type="ECO:0000313" key="3">
    <source>
        <dbReference type="EMBL" id="QGQ61981.1"/>
    </source>
</evidence>
<dbReference type="GO" id="GO:0006397">
    <property type="term" value="P:mRNA processing"/>
    <property type="evidence" value="ECO:0007669"/>
    <property type="project" value="InterPro"/>
</dbReference>
<geneLocation type="mitochondrion" evidence="3"/>
<name>A0A650BYA3_9CHLO</name>
<dbReference type="CDD" id="cd01651">
    <property type="entry name" value="RT_G2_intron"/>
    <property type="match status" value="1"/>
</dbReference>